<dbReference type="OrthoDB" id="9806134at2"/>
<dbReference type="RefSeq" id="WP_090173116.1">
    <property type="nucleotide sequence ID" value="NZ_FOFB01000038.1"/>
</dbReference>
<dbReference type="SUPFAM" id="SSF48317">
    <property type="entry name" value="Acid phosphatase/Vanadium-dependent haloperoxidase"/>
    <property type="match status" value="1"/>
</dbReference>
<proteinExistence type="inferred from homology"/>
<comment type="similarity">
    <text evidence="2">Belongs to the PA-phosphatase related phosphoesterase family.</text>
</comment>
<reference evidence="8" key="1">
    <citation type="submission" date="2016-10" db="EMBL/GenBank/DDBJ databases">
        <authorList>
            <person name="Varghese N."/>
            <person name="Submissions S."/>
        </authorList>
    </citation>
    <scope>NUCLEOTIDE SEQUENCE [LARGE SCALE GENOMIC DNA]</scope>
    <source>
        <strain evidence="8">DSM 24740</strain>
    </source>
</reference>
<protein>
    <submittedName>
        <fullName evidence="7">PAP2 superfamily protein</fullName>
    </submittedName>
</protein>
<dbReference type="InterPro" id="IPR000326">
    <property type="entry name" value="PAP2/HPO"/>
</dbReference>
<evidence type="ECO:0000256" key="3">
    <source>
        <dbReference type="ARBA" id="ARBA00022692"/>
    </source>
</evidence>
<dbReference type="Pfam" id="PF01569">
    <property type="entry name" value="PAP2"/>
    <property type="match status" value="1"/>
</dbReference>
<evidence type="ECO:0000256" key="1">
    <source>
        <dbReference type="ARBA" id="ARBA00004141"/>
    </source>
</evidence>
<dbReference type="CDD" id="cd01610">
    <property type="entry name" value="PAP2_like"/>
    <property type="match status" value="1"/>
</dbReference>
<dbReference type="InterPro" id="IPR043216">
    <property type="entry name" value="PAP-like"/>
</dbReference>
<evidence type="ECO:0000259" key="6">
    <source>
        <dbReference type="SMART" id="SM00014"/>
    </source>
</evidence>
<dbReference type="InterPro" id="IPR036938">
    <property type="entry name" value="PAP2/HPO_sf"/>
</dbReference>
<evidence type="ECO:0000256" key="2">
    <source>
        <dbReference type="ARBA" id="ARBA00008816"/>
    </source>
</evidence>
<dbReference type="PANTHER" id="PTHR10165">
    <property type="entry name" value="LIPID PHOSPHATE PHOSPHATASE"/>
    <property type="match status" value="1"/>
</dbReference>
<evidence type="ECO:0000313" key="7">
    <source>
        <dbReference type="EMBL" id="SER37223.1"/>
    </source>
</evidence>
<evidence type="ECO:0000313" key="8">
    <source>
        <dbReference type="Proteomes" id="UP000199021"/>
    </source>
</evidence>
<dbReference type="EMBL" id="FOFB01000038">
    <property type="protein sequence ID" value="SER37223.1"/>
    <property type="molecule type" value="Genomic_DNA"/>
</dbReference>
<comment type="subcellular location">
    <subcellularLocation>
        <location evidence="1">Membrane</location>
        <topology evidence="1">Multi-pass membrane protein</topology>
    </subcellularLocation>
</comment>
<dbReference type="STRING" id="478744.SAMN05444359_13821"/>
<dbReference type="GO" id="GO:0008195">
    <property type="term" value="F:phosphatidate phosphatase activity"/>
    <property type="evidence" value="ECO:0007669"/>
    <property type="project" value="TreeGrafter"/>
</dbReference>
<dbReference type="InParanoid" id="A0A1H9NPD3"/>
<evidence type="ECO:0000256" key="5">
    <source>
        <dbReference type="ARBA" id="ARBA00023136"/>
    </source>
</evidence>
<keyword evidence="4" id="KW-1133">Transmembrane helix</keyword>
<gene>
    <name evidence="7" type="ORF">SAMN05444359_13821</name>
</gene>
<dbReference type="SMART" id="SM00014">
    <property type="entry name" value="acidPPc"/>
    <property type="match status" value="1"/>
</dbReference>
<dbReference type="Gene3D" id="1.20.144.10">
    <property type="entry name" value="Phosphatidic acid phosphatase type 2/haloperoxidase"/>
    <property type="match status" value="1"/>
</dbReference>
<dbReference type="PANTHER" id="PTHR10165:SF103">
    <property type="entry name" value="PHOSPHOLIPID PHOSPHATASE HOMOLOG 1.2 HOMOLOG"/>
    <property type="match status" value="1"/>
</dbReference>
<name>A0A1H9NPD3_9BACT</name>
<keyword evidence="3" id="KW-0812">Transmembrane</keyword>
<feature type="domain" description="Phosphatidic acid phosphatase type 2/haloperoxidase" evidence="6">
    <location>
        <begin position="124"/>
        <end position="244"/>
    </location>
</feature>
<evidence type="ECO:0000256" key="4">
    <source>
        <dbReference type="ARBA" id="ARBA00022989"/>
    </source>
</evidence>
<keyword evidence="8" id="KW-1185">Reference proteome</keyword>
<dbReference type="Proteomes" id="UP000199021">
    <property type="component" value="Unassembled WGS sequence"/>
</dbReference>
<keyword evidence="5" id="KW-0472">Membrane</keyword>
<dbReference type="GO" id="GO:0005886">
    <property type="term" value="C:plasma membrane"/>
    <property type="evidence" value="ECO:0007669"/>
    <property type="project" value="TreeGrafter"/>
</dbReference>
<organism evidence="7 8">
    <name type="scientific">Neolewinella agarilytica</name>
    <dbReference type="NCBI Taxonomy" id="478744"/>
    <lineage>
        <taxon>Bacteria</taxon>
        <taxon>Pseudomonadati</taxon>
        <taxon>Bacteroidota</taxon>
        <taxon>Saprospiria</taxon>
        <taxon>Saprospirales</taxon>
        <taxon>Lewinellaceae</taxon>
        <taxon>Neolewinella</taxon>
    </lineage>
</organism>
<dbReference type="GO" id="GO:0006644">
    <property type="term" value="P:phospholipid metabolic process"/>
    <property type="evidence" value="ECO:0007669"/>
    <property type="project" value="InterPro"/>
</dbReference>
<dbReference type="GO" id="GO:0007165">
    <property type="term" value="P:signal transduction"/>
    <property type="evidence" value="ECO:0007669"/>
    <property type="project" value="TreeGrafter"/>
</dbReference>
<sequence>MPLILLQNFFTLLLCLLLNAGLFAQYTPTVSPYHLSLKRELVFGGLGALSLGTGTWLQNRAGEPTATDLRLQKYDQINSFDRLGSHIGRDRPRKLSDLGLNVGSGLPALVLLSRKSRSDFPKIALLYAETMAITGGITSITKAGFLRVRPYVYAPDWDPNQPLKSGDRASFLSGHTSLSAAGSFFFARVFADYHPDSRLKPYVWGLAATIPAVTGYLRIRAARHFPSDVLVGYALGASIGYLVPTLHKKPILPRGMTISPMGQGMYLSYRF</sequence>
<dbReference type="GO" id="GO:0046839">
    <property type="term" value="P:phospholipid dephosphorylation"/>
    <property type="evidence" value="ECO:0007669"/>
    <property type="project" value="TreeGrafter"/>
</dbReference>
<accession>A0A1H9NPD3</accession>
<dbReference type="AlphaFoldDB" id="A0A1H9NPD3"/>